<organism evidence="1 2">
    <name type="scientific">Vannielia litorea</name>
    <dbReference type="NCBI Taxonomy" id="1217970"/>
    <lineage>
        <taxon>Bacteria</taxon>
        <taxon>Pseudomonadati</taxon>
        <taxon>Pseudomonadota</taxon>
        <taxon>Alphaproteobacteria</taxon>
        <taxon>Rhodobacterales</taxon>
        <taxon>Paracoccaceae</taxon>
        <taxon>Vannielia</taxon>
    </lineage>
</organism>
<dbReference type="AlphaFoldDB" id="A0A1N6HI35"/>
<dbReference type="Proteomes" id="UP000184932">
    <property type="component" value="Unassembled WGS sequence"/>
</dbReference>
<proteinExistence type="predicted"/>
<sequence>MLRTIVLGSCVSVQGTFVKALADGRVVVRVGGRDFVGPPVEAVAA</sequence>
<dbReference type="EMBL" id="FSRL01000001">
    <property type="protein sequence ID" value="SIO19397.1"/>
    <property type="molecule type" value="Genomic_DNA"/>
</dbReference>
<evidence type="ECO:0000313" key="2">
    <source>
        <dbReference type="Proteomes" id="UP000184932"/>
    </source>
</evidence>
<reference evidence="2" key="1">
    <citation type="submission" date="2016-11" db="EMBL/GenBank/DDBJ databases">
        <authorList>
            <person name="Varghese N."/>
            <person name="Submissions S."/>
        </authorList>
    </citation>
    <scope>NUCLEOTIDE SEQUENCE [LARGE SCALE GENOMIC DNA]</scope>
    <source>
        <strain evidence="2">DSM 29440</strain>
    </source>
</reference>
<dbReference type="RefSeq" id="WP_175570485.1">
    <property type="nucleotide sequence ID" value="NZ_FSRL01000001.1"/>
</dbReference>
<accession>A0A1N6HI35</accession>
<protein>
    <submittedName>
        <fullName evidence="1">Uncharacterized protein</fullName>
    </submittedName>
</protein>
<keyword evidence="2" id="KW-1185">Reference proteome</keyword>
<name>A0A1N6HI35_9RHOB</name>
<gene>
    <name evidence="1" type="ORF">SAMN05444002_3394</name>
</gene>
<evidence type="ECO:0000313" key="1">
    <source>
        <dbReference type="EMBL" id="SIO19397.1"/>
    </source>
</evidence>
<dbReference type="STRING" id="1217970.SAMN05444002_3394"/>